<name>A0ABQ9G1P5_TEGGR</name>
<dbReference type="PANTHER" id="PTHR34415">
    <property type="entry name" value="INTEGRASE CATALYTIC DOMAIN-CONTAINING PROTEIN"/>
    <property type="match status" value="1"/>
</dbReference>
<protein>
    <submittedName>
        <fullName evidence="1">Uncharacterized protein</fullName>
    </submittedName>
</protein>
<evidence type="ECO:0000313" key="1">
    <source>
        <dbReference type="EMBL" id="KAJ8322420.1"/>
    </source>
</evidence>
<accession>A0ABQ9G1P5</accession>
<gene>
    <name evidence="1" type="ORF">KUTeg_000029</name>
</gene>
<reference evidence="1 2" key="1">
    <citation type="submission" date="2022-12" db="EMBL/GenBank/DDBJ databases">
        <title>Chromosome-level genome of Tegillarca granosa.</title>
        <authorList>
            <person name="Kim J."/>
        </authorList>
    </citation>
    <scope>NUCLEOTIDE SEQUENCE [LARGE SCALE GENOMIC DNA]</scope>
    <source>
        <strain evidence="1">Teg-2019</strain>
        <tissue evidence="1">Adductor muscle</tissue>
    </source>
</reference>
<keyword evidence="2" id="KW-1185">Reference proteome</keyword>
<dbReference type="Proteomes" id="UP001217089">
    <property type="component" value="Unassembled WGS sequence"/>
</dbReference>
<dbReference type="EMBL" id="JARBDR010000009">
    <property type="protein sequence ID" value="KAJ8322420.1"/>
    <property type="molecule type" value="Genomic_DNA"/>
</dbReference>
<comment type="caution">
    <text evidence="1">The sequence shown here is derived from an EMBL/GenBank/DDBJ whole genome shotgun (WGS) entry which is preliminary data.</text>
</comment>
<evidence type="ECO:0000313" key="2">
    <source>
        <dbReference type="Proteomes" id="UP001217089"/>
    </source>
</evidence>
<dbReference type="PANTHER" id="PTHR34415:SF1">
    <property type="entry name" value="INTEGRASE CATALYTIC DOMAIN-CONTAINING PROTEIN"/>
    <property type="match status" value="1"/>
</dbReference>
<organism evidence="1 2">
    <name type="scientific">Tegillarca granosa</name>
    <name type="common">Malaysian cockle</name>
    <name type="synonym">Anadara granosa</name>
    <dbReference type="NCBI Taxonomy" id="220873"/>
    <lineage>
        <taxon>Eukaryota</taxon>
        <taxon>Metazoa</taxon>
        <taxon>Spiralia</taxon>
        <taxon>Lophotrochozoa</taxon>
        <taxon>Mollusca</taxon>
        <taxon>Bivalvia</taxon>
        <taxon>Autobranchia</taxon>
        <taxon>Pteriomorphia</taxon>
        <taxon>Arcoida</taxon>
        <taxon>Arcoidea</taxon>
        <taxon>Arcidae</taxon>
        <taxon>Tegillarca</taxon>
    </lineage>
</organism>
<proteinExistence type="predicted"/>
<sequence length="479" mass="55820">MLIIGVISQLSACSSISTIPPDLIENQDDEFFVEISEVNDLFLGNILGIPFVKMIRTHTVKVTAIIEGKLELNVYDARQTDVTEHNVTSQFRRKTCALVNMAPACSNDIEWETLIDYRNHCQEMSKEELDVVINIKLFHHRHNDVNINKKKHKEKERESKRHMGINMDSLFQGVYQIIKSTELSFYYQTNVYYDYITAAEKVYKRKVSLSEFKKLWLQQCPHITYYFGNQHVLHKFSYITVLIMPNKYIIHAMHSMWGHWFLKHQGNGSVLVCGQRVLVSSQIFYLIDKAEQTGKGANLVASMLHHHFLYRGYGKTDAALHMDNCSVTSVFFRYGLWRVMTGQHDSIRFSLMEAGHTKFHPDWHFGLWKVKWRTATVETLKELGDSVTKSSRNEHDIQQLVTDSECPVTLYDWRGFLKKFFKHSSSEKYANDEEEEEAITLLKTKIFRFENPGVLPNILVPKGLHASKQWYLFEEVGPY</sequence>